<feature type="non-terminal residue" evidence="1">
    <location>
        <position position="1"/>
    </location>
</feature>
<dbReference type="EMBL" id="NIVC01000225">
    <property type="protein sequence ID" value="PAA87557.1"/>
    <property type="molecule type" value="Genomic_DNA"/>
</dbReference>
<evidence type="ECO:0000313" key="1">
    <source>
        <dbReference type="EMBL" id="PAA87557.1"/>
    </source>
</evidence>
<proteinExistence type="predicted"/>
<organism evidence="1 2">
    <name type="scientific">Macrostomum lignano</name>
    <dbReference type="NCBI Taxonomy" id="282301"/>
    <lineage>
        <taxon>Eukaryota</taxon>
        <taxon>Metazoa</taxon>
        <taxon>Spiralia</taxon>
        <taxon>Lophotrochozoa</taxon>
        <taxon>Platyhelminthes</taxon>
        <taxon>Rhabditophora</taxon>
        <taxon>Macrostomorpha</taxon>
        <taxon>Macrostomida</taxon>
        <taxon>Macrostomidae</taxon>
        <taxon>Macrostomum</taxon>
    </lineage>
</organism>
<dbReference type="SUPFAM" id="SSF54236">
    <property type="entry name" value="Ubiquitin-like"/>
    <property type="match status" value="1"/>
</dbReference>
<accession>A0A267GQC1</accession>
<name>A0A267GQC1_9PLAT</name>
<evidence type="ECO:0000313" key="2">
    <source>
        <dbReference type="Proteomes" id="UP000215902"/>
    </source>
</evidence>
<dbReference type="Proteomes" id="UP000215902">
    <property type="component" value="Unassembled WGS sequence"/>
</dbReference>
<gene>
    <name evidence="1" type="ORF">BOX15_Mlig021541g2</name>
</gene>
<dbReference type="AlphaFoldDB" id="A0A267GQC1"/>
<protein>
    <submittedName>
        <fullName evidence="1">Uncharacterized protein</fullName>
    </submittedName>
</protein>
<comment type="caution">
    <text evidence="1">The sequence shown here is derived from an EMBL/GenBank/DDBJ whole genome shotgun (WGS) entry which is preliminary data.</text>
</comment>
<reference evidence="1 2" key="1">
    <citation type="submission" date="2017-06" db="EMBL/GenBank/DDBJ databases">
        <title>A platform for efficient transgenesis in Macrostomum lignano, a flatworm model organism for stem cell research.</title>
        <authorList>
            <person name="Berezikov E."/>
        </authorList>
    </citation>
    <scope>NUCLEOTIDE SEQUENCE [LARGE SCALE GENOMIC DNA]</scope>
    <source>
        <strain evidence="1">DV1</strain>
        <tissue evidence="1">Whole organism</tissue>
    </source>
</reference>
<dbReference type="InterPro" id="IPR029071">
    <property type="entry name" value="Ubiquitin-like_domsf"/>
</dbReference>
<sequence>RTDEALQITAAAYVFNSSATLYRPKVKHKAIKMSMINVTLIELNIAHNYAKHIQSGRLVLYSTDLVVDLKRKIYHRFQIEPSKQILVFYDDKDGKKFGLPASTVSLETMQQFEFIEIPELISSYIRPIEYLNGRTLVVFVLNDTEFQLHFSQKNQTRYDADERLW</sequence>
<keyword evidence="2" id="KW-1185">Reference proteome</keyword>
<dbReference type="CDD" id="cd17039">
    <property type="entry name" value="Ubl_ubiquitin_like"/>
    <property type="match status" value="1"/>
</dbReference>